<reference evidence="1" key="1">
    <citation type="submission" date="2014-11" db="EMBL/GenBank/DDBJ databases">
        <authorList>
            <person name="Amaro Gonzalez C."/>
        </authorList>
    </citation>
    <scope>NUCLEOTIDE SEQUENCE</scope>
</reference>
<organism evidence="1">
    <name type="scientific">Anguilla anguilla</name>
    <name type="common">European freshwater eel</name>
    <name type="synonym">Muraena anguilla</name>
    <dbReference type="NCBI Taxonomy" id="7936"/>
    <lineage>
        <taxon>Eukaryota</taxon>
        <taxon>Metazoa</taxon>
        <taxon>Chordata</taxon>
        <taxon>Craniata</taxon>
        <taxon>Vertebrata</taxon>
        <taxon>Euteleostomi</taxon>
        <taxon>Actinopterygii</taxon>
        <taxon>Neopterygii</taxon>
        <taxon>Teleostei</taxon>
        <taxon>Anguilliformes</taxon>
        <taxon>Anguillidae</taxon>
        <taxon>Anguilla</taxon>
    </lineage>
</organism>
<dbReference type="EMBL" id="GBXM01034479">
    <property type="protein sequence ID" value="JAH74098.1"/>
    <property type="molecule type" value="Transcribed_RNA"/>
</dbReference>
<dbReference type="AlphaFoldDB" id="A0A0E9VA47"/>
<reference evidence="1" key="2">
    <citation type="journal article" date="2015" name="Fish Shellfish Immunol.">
        <title>Early steps in the European eel (Anguilla anguilla)-Vibrio vulnificus interaction in the gills: Role of the RtxA13 toxin.</title>
        <authorList>
            <person name="Callol A."/>
            <person name="Pajuelo D."/>
            <person name="Ebbesson L."/>
            <person name="Teles M."/>
            <person name="MacKenzie S."/>
            <person name="Amaro C."/>
        </authorList>
    </citation>
    <scope>NUCLEOTIDE SEQUENCE</scope>
</reference>
<accession>A0A0E9VA47</accession>
<protein>
    <submittedName>
        <fullName evidence="1">Uncharacterized protein</fullName>
    </submittedName>
</protein>
<evidence type="ECO:0000313" key="1">
    <source>
        <dbReference type="EMBL" id="JAH74098.1"/>
    </source>
</evidence>
<name>A0A0E9VA47_ANGAN</name>
<proteinExistence type="predicted"/>
<sequence length="28" mass="3305">MVTLRRSALSTGKTLVLMIWWEISIRWG</sequence>